<organism evidence="1 2">
    <name type="scientific">Roseburia lenta</name>
    <dbReference type="NCBI Taxonomy" id="2763061"/>
    <lineage>
        <taxon>Bacteria</taxon>
        <taxon>Bacillati</taxon>
        <taxon>Bacillota</taxon>
        <taxon>Clostridia</taxon>
        <taxon>Lachnospirales</taxon>
        <taxon>Lachnospiraceae</taxon>
        <taxon>Roseburia</taxon>
    </lineage>
</organism>
<comment type="caution">
    <text evidence="1">The sequence shown here is derived from an EMBL/GenBank/DDBJ whole genome shotgun (WGS) entry which is preliminary data.</text>
</comment>
<reference evidence="1 2" key="1">
    <citation type="submission" date="2020-08" db="EMBL/GenBank/DDBJ databases">
        <title>Genome public.</title>
        <authorList>
            <person name="Liu C."/>
            <person name="Sun Q."/>
        </authorList>
    </citation>
    <scope>NUCLEOTIDE SEQUENCE [LARGE SCALE GENOMIC DNA]</scope>
    <source>
        <strain evidence="1 2">NSJ-9</strain>
    </source>
</reference>
<gene>
    <name evidence="1" type="ORF">H8R94_00100</name>
</gene>
<keyword evidence="2" id="KW-1185">Reference proteome</keyword>
<name>A0ABR7GE31_9FIRM</name>
<evidence type="ECO:0000313" key="1">
    <source>
        <dbReference type="EMBL" id="MBC5685021.1"/>
    </source>
</evidence>
<dbReference type="RefSeq" id="WP_186853555.1">
    <property type="nucleotide sequence ID" value="NZ_JACOPG010000001.1"/>
</dbReference>
<accession>A0ABR7GE31</accession>
<dbReference type="InterPro" id="IPR036641">
    <property type="entry name" value="HPT_dom_sf"/>
</dbReference>
<dbReference type="SUPFAM" id="SSF47226">
    <property type="entry name" value="Histidine-containing phosphotransfer domain, HPT domain"/>
    <property type="match status" value="1"/>
</dbReference>
<evidence type="ECO:0000313" key="2">
    <source>
        <dbReference type="Proteomes" id="UP000643810"/>
    </source>
</evidence>
<dbReference type="Proteomes" id="UP000643810">
    <property type="component" value="Unassembled WGS sequence"/>
</dbReference>
<dbReference type="Gene3D" id="1.20.120.160">
    <property type="entry name" value="HPT domain"/>
    <property type="match status" value="1"/>
</dbReference>
<proteinExistence type="predicted"/>
<dbReference type="EMBL" id="JACOPG010000001">
    <property type="protein sequence ID" value="MBC5685021.1"/>
    <property type="molecule type" value="Genomic_DNA"/>
</dbReference>
<protein>
    <submittedName>
        <fullName evidence="1">Hpt domain-containing protein</fullName>
    </submittedName>
</protein>
<sequence>MESYAENDLIDHLMAFLHETYEKEPMGMVIDCDVNVPKRLTGDLQTTQQEILQKIQEVLSYGKTRLLVIRLTYERSLPTGNLLVLIQTHPVRDQGQAPHEMMGRTETLVLPQLLVEEGPLVTCKEPCQLIGYYERQQNMDAGERQAYLITQEHLAKQMGLPFVLCGTIQHLQAELQKKREVCLMLSMAQYEVHQAYFSHLPEHVRLIVFCRQGHRIEERTNQSALYVPFSSLELADAIVSPLPEKEDVLPTLDASVGRLYCGNDEIYHKILKDYALRGKHNWVRIEELFAKQDWDNYRIEVHGIKSSMKAIGAMELSEEAKALEAAGKEGDIPYILSHHEKMMQFFIRDIHSIQAYFDMPLSPRKDVGAENEESASVNLSEAEKKELLTQLEDAAYGLDGQEMLKILQPLEASGGFVGLLQEVERKIDSEDYLSAYDLVEKRFT</sequence>